<name>A0A8X6S5J1_TRICX</name>
<gene>
    <name evidence="1" type="primary">X975_24890</name>
    <name evidence="1" type="ORF">TNCV_1172422</name>
</gene>
<accession>A0A8X6S5J1</accession>
<reference evidence="1" key="1">
    <citation type="submission" date="2020-08" db="EMBL/GenBank/DDBJ databases">
        <title>Multicomponent nature underlies the extraordinary mechanical properties of spider dragline silk.</title>
        <authorList>
            <person name="Kono N."/>
            <person name="Nakamura H."/>
            <person name="Mori M."/>
            <person name="Yoshida Y."/>
            <person name="Ohtoshi R."/>
            <person name="Malay A.D."/>
            <person name="Moran D.A.P."/>
            <person name="Tomita M."/>
            <person name="Numata K."/>
            <person name="Arakawa K."/>
        </authorList>
    </citation>
    <scope>NUCLEOTIDE SEQUENCE</scope>
</reference>
<protein>
    <submittedName>
        <fullName evidence="1">RNase H domain-containing protein</fullName>
    </submittedName>
</protein>
<sequence length="229" mass="25766">MQSTLGRWPSILNNIPKDALKITTDDRIIDQAGIDQPDLLACFFIINVPIAIDWRLGDILTEKEFRNSCTTKENPVSCNGYPPAHVNIEGNECADSLAKEARDIEHKCTTITLDDANAVAKHRIMNHTFKKPLVTEFDCPRIITSTIARLRTEHLKGMKIHPDKTRSYVQCKHCPDLQLTPNHILECPTVATKLLKMGMVPLRDSLRELLYSPDAPRIAEAVIKTFDGI</sequence>
<evidence type="ECO:0000313" key="1">
    <source>
        <dbReference type="EMBL" id="GFY03282.1"/>
    </source>
</evidence>
<comment type="caution">
    <text evidence="1">The sequence shown here is derived from an EMBL/GenBank/DDBJ whole genome shotgun (WGS) entry which is preliminary data.</text>
</comment>
<evidence type="ECO:0000313" key="2">
    <source>
        <dbReference type="Proteomes" id="UP000887159"/>
    </source>
</evidence>
<dbReference type="Proteomes" id="UP000887159">
    <property type="component" value="Unassembled WGS sequence"/>
</dbReference>
<dbReference type="EMBL" id="BMAU01021236">
    <property type="protein sequence ID" value="GFY03282.1"/>
    <property type="molecule type" value="Genomic_DNA"/>
</dbReference>
<dbReference type="AlphaFoldDB" id="A0A8X6S5J1"/>
<proteinExistence type="predicted"/>
<organism evidence="1 2">
    <name type="scientific">Trichonephila clavipes</name>
    <name type="common">Golden silk orbweaver</name>
    <name type="synonym">Nephila clavipes</name>
    <dbReference type="NCBI Taxonomy" id="2585209"/>
    <lineage>
        <taxon>Eukaryota</taxon>
        <taxon>Metazoa</taxon>
        <taxon>Ecdysozoa</taxon>
        <taxon>Arthropoda</taxon>
        <taxon>Chelicerata</taxon>
        <taxon>Arachnida</taxon>
        <taxon>Araneae</taxon>
        <taxon>Araneomorphae</taxon>
        <taxon>Entelegynae</taxon>
        <taxon>Araneoidea</taxon>
        <taxon>Nephilidae</taxon>
        <taxon>Trichonephila</taxon>
    </lineage>
</organism>
<keyword evidence="2" id="KW-1185">Reference proteome</keyword>